<dbReference type="VEuPathDB" id="VectorBase:ISCI022341"/>
<dbReference type="PaxDb" id="6945-B7QBE9"/>
<dbReference type="AlphaFoldDB" id="B7QBE9"/>
<evidence type="ECO:0000256" key="2">
    <source>
        <dbReference type="ARBA" id="ARBA00022737"/>
    </source>
</evidence>
<reference evidence="7" key="2">
    <citation type="submission" date="2020-05" db="UniProtKB">
        <authorList>
            <consortium name="EnsemblMetazoa"/>
        </authorList>
    </citation>
    <scope>IDENTIFICATION</scope>
    <source>
        <strain evidence="7">wikel</strain>
    </source>
</reference>
<dbReference type="EMBL" id="DS901144">
    <property type="protein sequence ID" value="EEC16171.1"/>
    <property type="molecule type" value="Genomic_DNA"/>
</dbReference>
<reference evidence="6 8" key="1">
    <citation type="submission" date="2008-03" db="EMBL/GenBank/DDBJ databases">
        <title>Annotation of Ixodes scapularis.</title>
        <authorList>
            <consortium name="Ixodes scapularis Genome Project Consortium"/>
            <person name="Caler E."/>
            <person name="Hannick L.I."/>
            <person name="Bidwell S."/>
            <person name="Joardar V."/>
            <person name="Thiagarajan M."/>
            <person name="Amedeo P."/>
            <person name="Galinsky K.J."/>
            <person name="Schobel S."/>
            <person name="Inman J."/>
            <person name="Hostetler J."/>
            <person name="Miller J."/>
            <person name="Hammond M."/>
            <person name="Megy K."/>
            <person name="Lawson D."/>
            <person name="Kodira C."/>
            <person name="Sutton G."/>
            <person name="Meyer J."/>
            <person name="Hill C.A."/>
            <person name="Birren B."/>
            <person name="Nene V."/>
            <person name="Collins F."/>
            <person name="Alarcon-Chaidez F."/>
            <person name="Wikel S."/>
            <person name="Strausberg R."/>
        </authorList>
    </citation>
    <scope>NUCLEOTIDE SEQUENCE [LARGE SCALE GENOMIC DNA]</scope>
    <source>
        <strain evidence="8">Wikel</strain>
        <strain evidence="6">Wikel colony</strain>
    </source>
</reference>
<keyword evidence="3" id="KW-0547">Nucleotide-binding</keyword>
<evidence type="ECO:0000313" key="7">
    <source>
        <dbReference type="EnsemblMetazoa" id="ISCW022341-PA"/>
    </source>
</evidence>
<evidence type="ECO:0000256" key="1">
    <source>
        <dbReference type="ARBA" id="ARBA00004127"/>
    </source>
</evidence>
<evidence type="ECO:0000313" key="6">
    <source>
        <dbReference type="EMBL" id="EEC16171.1"/>
    </source>
</evidence>
<dbReference type="InterPro" id="IPR003439">
    <property type="entry name" value="ABC_transporter-like_ATP-bd"/>
</dbReference>
<dbReference type="Gene3D" id="3.40.50.300">
    <property type="entry name" value="P-loop containing nucleotide triphosphate hydrolases"/>
    <property type="match status" value="1"/>
</dbReference>
<dbReference type="STRING" id="6945.B7QBE9"/>
<accession>B7QBE9</accession>
<gene>
    <name evidence="6" type="ORF">IscW_ISCW022341</name>
</gene>
<keyword evidence="2" id="KW-0677">Repeat</keyword>
<protein>
    <submittedName>
        <fullName evidence="6 7">ATP-dependent bile acid permease, putative</fullName>
        <ecNumber evidence="6">3.6.3.44</ecNumber>
    </submittedName>
</protein>
<dbReference type="HOGENOM" id="CLU_2352570_0_0_1"/>
<name>B7QBE9_IXOSC</name>
<comment type="subcellular location">
    <subcellularLocation>
        <location evidence="1">Endomembrane system</location>
        <topology evidence="1">Multi-pass membrane protein</topology>
    </subcellularLocation>
</comment>
<organism>
    <name type="scientific">Ixodes scapularis</name>
    <name type="common">Black-legged tick</name>
    <name type="synonym">Deer tick</name>
    <dbReference type="NCBI Taxonomy" id="6945"/>
    <lineage>
        <taxon>Eukaryota</taxon>
        <taxon>Metazoa</taxon>
        <taxon>Ecdysozoa</taxon>
        <taxon>Arthropoda</taxon>
        <taxon>Chelicerata</taxon>
        <taxon>Arachnida</taxon>
        <taxon>Acari</taxon>
        <taxon>Parasitiformes</taxon>
        <taxon>Ixodida</taxon>
        <taxon>Ixodoidea</taxon>
        <taxon>Ixodidae</taxon>
        <taxon>Ixodinae</taxon>
        <taxon>Ixodes</taxon>
    </lineage>
</organism>
<dbReference type="SUPFAM" id="SSF52540">
    <property type="entry name" value="P-loop containing nucleoside triphosphate hydrolases"/>
    <property type="match status" value="1"/>
</dbReference>
<dbReference type="InterPro" id="IPR050173">
    <property type="entry name" value="ABC_transporter_C-like"/>
</dbReference>
<dbReference type="GO" id="GO:0012505">
    <property type="term" value="C:endomembrane system"/>
    <property type="evidence" value="ECO:0007669"/>
    <property type="project" value="UniProtKB-SubCell"/>
</dbReference>
<sequence>WPTEGRLEFQDCAASYRPGILPDVLKGVTFVVQPHEKVGVVGRTGAGKSSLVLALLRVLKSSQGSIRIDGVDIKAVPLRRLRNAVTVIPQVECPGVL</sequence>
<dbReference type="EnsemblMetazoa" id="ISCW022341-RA">
    <property type="protein sequence ID" value="ISCW022341-PA"/>
    <property type="gene ID" value="ISCW022341"/>
</dbReference>
<dbReference type="PANTHER" id="PTHR24223">
    <property type="entry name" value="ATP-BINDING CASSETTE SUB-FAMILY C"/>
    <property type="match status" value="1"/>
</dbReference>
<feature type="non-terminal residue" evidence="6">
    <location>
        <position position="1"/>
    </location>
</feature>
<dbReference type="EMBL" id="ABJB010637095">
    <property type="status" value="NOT_ANNOTATED_CDS"/>
    <property type="molecule type" value="Genomic_DNA"/>
</dbReference>
<dbReference type="VEuPathDB" id="VectorBase:ISCW022341"/>
<keyword evidence="6" id="KW-0378">Hydrolase</keyword>
<evidence type="ECO:0000256" key="4">
    <source>
        <dbReference type="ARBA" id="ARBA00022840"/>
    </source>
</evidence>
<dbReference type="Pfam" id="PF00005">
    <property type="entry name" value="ABC_tran"/>
    <property type="match status" value="1"/>
</dbReference>
<dbReference type="FunFam" id="3.40.50.300:FF:003838">
    <property type="entry name" value="ATP-dependent bile acid permease, putative"/>
    <property type="match status" value="1"/>
</dbReference>
<feature type="domain" description="ABC transporter" evidence="5">
    <location>
        <begin position="25"/>
        <end position="91"/>
    </location>
</feature>
<dbReference type="GO" id="GO:0005524">
    <property type="term" value="F:ATP binding"/>
    <property type="evidence" value="ECO:0007669"/>
    <property type="project" value="UniProtKB-KW"/>
</dbReference>
<dbReference type="InterPro" id="IPR027417">
    <property type="entry name" value="P-loop_NTPase"/>
</dbReference>
<dbReference type="PANTHER" id="PTHR24223:SF443">
    <property type="entry name" value="MULTIDRUG-RESISTANCE LIKE PROTEIN 1, ISOFORM I"/>
    <property type="match status" value="1"/>
</dbReference>
<keyword evidence="4" id="KW-0067">ATP-binding</keyword>
<evidence type="ECO:0000256" key="3">
    <source>
        <dbReference type="ARBA" id="ARBA00022741"/>
    </source>
</evidence>
<evidence type="ECO:0000313" key="8">
    <source>
        <dbReference type="Proteomes" id="UP000001555"/>
    </source>
</evidence>
<evidence type="ECO:0000259" key="5">
    <source>
        <dbReference type="Pfam" id="PF00005"/>
    </source>
</evidence>
<dbReference type="Proteomes" id="UP000001555">
    <property type="component" value="Unassembled WGS sequence"/>
</dbReference>
<keyword evidence="8" id="KW-1185">Reference proteome</keyword>
<proteinExistence type="predicted"/>
<dbReference type="EC" id="3.6.3.44" evidence="6"/>
<dbReference type="GO" id="GO:0016887">
    <property type="term" value="F:ATP hydrolysis activity"/>
    <property type="evidence" value="ECO:0007669"/>
    <property type="project" value="InterPro"/>
</dbReference>